<dbReference type="Proteomes" id="UP001500506">
    <property type="component" value="Unassembled WGS sequence"/>
</dbReference>
<evidence type="ECO:0000313" key="1">
    <source>
        <dbReference type="EMBL" id="GAA1753854.1"/>
    </source>
</evidence>
<accession>A0ABP4WIQ8</accession>
<proteinExistence type="predicted"/>
<reference evidence="2" key="1">
    <citation type="journal article" date="2019" name="Int. J. Syst. Evol. Microbiol.">
        <title>The Global Catalogue of Microorganisms (GCM) 10K type strain sequencing project: providing services to taxonomists for standard genome sequencing and annotation.</title>
        <authorList>
            <consortium name="The Broad Institute Genomics Platform"/>
            <consortium name="The Broad Institute Genome Sequencing Center for Infectious Disease"/>
            <person name="Wu L."/>
            <person name="Ma J."/>
        </authorList>
    </citation>
    <scope>NUCLEOTIDE SEQUENCE [LARGE SCALE GENOMIC DNA]</scope>
    <source>
        <strain evidence="2">JCM 14319</strain>
    </source>
</reference>
<dbReference type="EMBL" id="BAAANH010000002">
    <property type="protein sequence ID" value="GAA1753854.1"/>
    <property type="molecule type" value="Genomic_DNA"/>
</dbReference>
<comment type="caution">
    <text evidence="1">The sequence shown here is derived from an EMBL/GenBank/DDBJ whole genome shotgun (WGS) entry which is preliminary data.</text>
</comment>
<sequence>MPTRREVGGVTQYAVGAPRHEVGDARSDIEPAPRAQVRLDGLRLGDGLHVPFAARPHFGATPARRQPIDIEFGMPLTCTSCPTP</sequence>
<keyword evidence="2" id="KW-1185">Reference proteome</keyword>
<protein>
    <submittedName>
        <fullName evidence="1">Uncharacterized protein</fullName>
    </submittedName>
</protein>
<gene>
    <name evidence="1" type="ORF">GCM10009747_09560</name>
</gene>
<name>A0ABP4WIQ8_9MICO</name>
<organism evidence="1 2">
    <name type="scientific">Agromyces humatus</name>
    <dbReference type="NCBI Taxonomy" id="279573"/>
    <lineage>
        <taxon>Bacteria</taxon>
        <taxon>Bacillati</taxon>
        <taxon>Actinomycetota</taxon>
        <taxon>Actinomycetes</taxon>
        <taxon>Micrococcales</taxon>
        <taxon>Microbacteriaceae</taxon>
        <taxon>Agromyces</taxon>
    </lineage>
</organism>
<evidence type="ECO:0000313" key="2">
    <source>
        <dbReference type="Proteomes" id="UP001500506"/>
    </source>
</evidence>